<dbReference type="InterPro" id="IPR031481">
    <property type="entry name" value="Glyco_tran_10_N"/>
</dbReference>
<keyword evidence="6 18" id="KW-0812">Transmembrane</keyword>
<comment type="catalytic activity">
    <reaction evidence="13">
        <text>a beta-D-galactosyl-(1-&gt;4)-N-acetyl-beta-D-glucosaminyl derivative + GDP-beta-L-fucose = a beta-D-galactosyl-(1-&gt;4)-[alpha-L-fucosyl-(1-&gt;3)]-N-acetyl-beta-D-glucosaminyl derivative + GDP + H(+)</text>
        <dbReference type="Rhea" id="RHEA:14257"/>
        <dbReference type="ChEBI" id="CHEBI:15378"/>
        <dbReference type="ChEBI" id="CHEBI:57273"/>
        <dbReference type="ChEBI" id="CHEBI:58189"/>
        <dbReference type="ChEBI" id="CHEBI:133507"/>
        <dbReference type="ChEBI" id="CHEBI:137941"/>
        <dbReference type="EC" id="2.4.1.152"/>
    </reaction>
    <physiologicalReaction direction="left-to-right" evidence="13">
        <dbReference type="Rhea" id="RHEA:14258"/>
    </physiologicalReaction>
</comment>
<dbReference type="STRING" id="55544.A0A4D9E1P6"/>
<keyword evidence="7" id="KW-0735">Signal-anchor</keyword>
<protein>
    <recommendedName>
        <fullName evidence="18">Fucosyltransferase</fullName>
        <ecNumber evidence="18">2.4.1.-</ecNumber>
    </recommendedName>
</protein>
<dbReference type="PANTHER" id="PTHR11929">
    <property type="entry name" value="ALPHA- 1,3 -FUCOSYLTRANSFERASE"/>
    <property type="match status" value="1"/>
</dbReference>
<gene>
    <name evidence="22" type="ORF">DR999_PMT16687</name>
</gene>
<evidence type="ECO:0000256" key="10">
    <source>
        <dbReference type="ARBA" id="ARBA00023136"/>
    </source>
</evidence>
<dbReference type="UniPathway" id="UPA00378"/>
<comment type="subcellular location">
    <subcellularLocation>
        <location evidence="1">Golgi apparatus membrane</location>
        <topology evidence="1">Single-pass type II membrane protein</topology>
    </subcellularLocation>
    <subcellularLocation>
        <location evidence="18">Golgi apparatus</location>
        <location evidence="18">Golgi stack membrane</location>
        <topology evidence="18">Single-pass type II membrane protein</topology>
    </subcellularLocation>
</comment>
<comment type="function">
    <text evidence="17">Catalyzes alpha(1-&gt;3) linkage of fucosyl moiety transferred from GDP-beta-L-fucose to N-acetyl glucosamine (GlcNAc) within type 2 lactosamine (LacNAc, Gal-beta(1-&gt;4)GlcNAc) glycan attached to N- or O-linked glycoproteins. Robustly fucosylates nonsialylated distal LacNAc unit of the polylactosamine chain to form Lewis X antigen (CD15), a glycan determinant known to mediate important cellular functions in development and immunity. Fucosylates with lower efficiency sialylated LacNAc acceptors to form sialyl Lewis X and 6-sulfo sialyl Lewis X determinants that serve as recognition epitopes for C-type lectins. Together with FUT7 contributes to SELE, SELL and SELP selectin ligand biosynthesis and selectin-dependent lymphocyte homing, leukocyte migration and blood leukocyte homeostasis. In a cell type specific manner, may also fucosylate the internal LacNAc unit of the polylactosamine chain to form VIM-2 antigen that serves as recognition epitope for SELE.</text>
</comment>
<dbReference type="OrthoDB" id="427096at2759"/>
<proteinExistence type="inferred from homology"/>
<evidence type="ECO:0000256" key="15">
    <source>
        <dbReference type="ARBA" id="ARBA00036234"/>
    </source>
</evidence>
<dbReference type="InterPro" id="IPR001503">
    <property type="entry name" value="Glyco_trans_10"/>
</dbReference>
<evidence type="ECO:0000259" key="21">
    <source>
        <dbReference type="Pfam" id="PF17039"/>
    </source>
</evidence>
<reference evidence="22 23" key="1">
    <citation type="submission" date="2019-04" db="EMBL/GenBank/DDBJ databases">
        <title>Draft genome of the big-headed turtle Platysternon megacephalum.</title>
        <authorList>
            <person name="Gong S."/>
        </authorList>
    </citation>
    <scope>NUCLEOTIDE SEQUENCE [LARGE SCALE GENOMIC DNA]</scope>
    <source>
        <strain evidence="22">DO16091913</strain>
        <tissue evidence="22">Muscle</tissue>
    </source>
</reference>
<evidence type="ECO:0000256" key="17">
    <source>
        <dbReference type="ARBA" id="ARBA00046186"/>
    </source>
</evidence>
<dbReference type="EMBL" id="QXTE01000239">
    <property type="protein sequence ID" value="TFK01143.1"/>
    <property type="molecule type" value="Genomic_DNA"/>
</dbReference>
<evidence type="ECO:0000256" key="14">
    <source>
        <dbReference type="ARBA" id="ARBA00035849"/>
    </source>
</evidence>
<feature type="domain" description="Fucosyltransferase N-terminal" evidence="21">
    <location>
        <begin position="202"/>
        <end position="312"/>
    </location>
</feature>
<evidence type="ECO:0000256" key="2">
    <source>
        <dbReference type="ARBA" id="ARBA00004922"/>
    </source>
</evidence>
<evidence type="ECO:0000256" key="11">
    <source>
        <dbReference type="ARBA" id="ARBA00023180"/>
    </source>
</evidence>
<dbReference type="EC" id="2.4.1.-" evidence="18"/>
<comment type="caution">
    <text evidence="22">The sequence shown here is derived from an EMBL/GenBank/DDBJ whole genome shotgun (WGS) entry which is preliminary data.</text>
</comment>
<keyword evidence="4 18" id="KW-0328">Glycosyltransferase</keyword>
<dbReference type="PANTHER" id="PTHR11929:SF132">
    <property type="entry name" value="ALPHA-(1,3)-FUCOSYLTRANSFERASE 4"/>
    <property type="match status" value="1"/>
</dbReference>
<keyword evidence="10" id="KW-0472">Membrane</keyword>
<dbReference type="Pfam" id="PF00852">
    <property type="entry name" value="Glyco_transf_10"/>
    <property type="match status" value="1"/>
</dbReference>
<reference evidence="22 23" key="2">
    <citation type="submission" date="2019-04" db="EMBL/GenBank/DDBJ databases">
        <title>The genome sequence of big-headed turtle.</title>
        <authorList>
            <person name="Gong S."/>
        </authorList>
    </citation>
    <scope>NUCLEOTIDE SEQUENCE [LARGE SCALE GENOMIC DNA]</scope>
    <source>
        <strain evidence="22">DO16091913</strain>
        <tissue evidence="22">Muscle</tissue>
    </source>
</reference>
<evidence type="ECO:0000256" key="3">
    <source>
        <dbReference type="ARBA" id="ARBA00008919"/>
    </source>
</evidence>
<evidence type="ECO:0000256" key="6">
    <source>
        <dbReference type="ARBA" id="ARBA00022692"/>
    </source>
</evidence>
<keyword evidence="12" id="KW-0395">Inflammatory response</keyword>
<dbReference type="GO" id="GO:0000139">
    <property type="term" value="C:Golgi membrane"/>
    <property type="evidence" value="ECO:0007669"/>
    <property type="project" value="UniProtKB-SubCell"/>
</dbReference>
<evidence type="ECO:0000256" key="19">
    <source>
        <dbReference type="SAM" id="MobiDB-lite"/>
    </source>
</evidence>
<dbReference type="FunFam" id="3.40.50.11660:FF:000001">
    <property type="entry name" value="alpha-(1,3)-fucosyltransferase 9"/>
    <property type="match status" value="1"/>
</dbReference>
<organism evidence="22 23">
    <name type="scientific">Platysternon megacephalum</name>
    <name type="common">big-headed turtle</name>
    <dbReference type="NCBI Taxonomy" id="55544"/>
    <lineage>
        <taxon>Eukaryota</taxon>
        <taxon>Metazoa</taxon>
        <taxon>Chordata</taxon>
        <taxon>Craniata</taxon>
        <taxon>Vertebrata</taxon>
        <taxon>Euteleostomi</taxon>
        <taxon>Archelosauria</taxon>
        <taxon>Testudinata</taxon>
        <taxon>Testudines</taxon>
        <taxon>Cryptodira</taxon>
        <taxon>Durocryptodira</taxon>
        <taxon>Testudinoidea</taxon>
        <taxon>Platysternidae</taxon>
        <taxon>Platysternon</taxon>
    </lineage>
</organism>
<feature type="region of interest" description="Disordered" evidence="19">
    <location>
        <begin position="121"/>
        <end position="161"/>
    </location>
</feature>
<keyword evidence="5 18" id="KW-0808">Transferase</keyword>
<evidence type="ECO:0000256" key="5">
    <source>
        <dbReference type="ARBA" id="ARBA00022679"/>
    </source>
</evidence>
<sequence>MHCRERYLHREGCVPKGVTGALERGEGPWGGVCAQLGNGSLGSGLFLAGGRVPGKWLMRCHGVVGRGCSASQGPGPGWAGLIAPGRHERGQRGRRAWLGASPGSHTWRLEELRRLQDARSVASIPGSPAAAAPARAEAEQRQRGRLPPMEPGPAGSPGRGLRRGRRLLLAAGLSCTVLALFTCLQELPPLDAGPGRTRPPPEVTVLLWWEPFGRRRRHMADCQRRFNISGCRPSADRSRYREAQAVIFHHRDFVLHGLGQLPAGPPQRPPAQRWVWMNFESPSHSPGLRDLAGIFNWTMSYRVDSDIFVPYGYLRARQASPRFSLPRKTKLVAWVISNWNEAHARVRYYHQLRKYVPIDVYGAQGPVLEEGSMVRTVSQYKFYLAFENSQHTDYITEKLWRNAFKSSAVPIVLGPPRSNYELFIPPDSFIHIDDFPSPRKLAIYLKFLDQNKPLYRRYFAWRDKYDVHMTSFWDEQYCKVCEAVRTAGDQLKTIQNLASWFES</sequence>
<dbReference type="InterPro" id="IPR038577">
    <property type="entry name" value="GT10-like_C_sf"/>
</dbReference>
<evidence type="ECO:0000259" key="20">
    <source>
        <dbReference type="Pfam" id="PF00852"/>
    </source>
</evidence>
<accession>A0A4D9E1P6</accession>
<keyword evidence="8" id="KW-1133">Transmembrane helix</keyword>
<dbReference type="GO" id="GO:0006954">
    <property type="term" value="P:inflammatory response"/>
    <property type="evidence" value="ECO:0007669"/>
    <property type="project" value="UniProtKB-KW"/>
</dbReference>
<evidence type="ECO:0000256" key="9">
    <source>
        <dbReference type="ARBA" id="ARBA00023034"/>
    </source>
</evidence>
<keyword evidence="11" id="KW-0325">Glycoprotein</keyword>
<evidence type="ECO:0000313" key="22">
    <source>
        <dbReference type="EMBL" id="TFK01143.1"/>
    </source>
</evidence>
<evidence type="ECO:0000256" key="16">
    <source>
        <dbReference type="ARBA" id="ARBA00036481"/>
    </source>
</evidence>
<dbReference type="Gene3D" id="3.40.50.11660">
    <property type="entry name" value="Glycosyl transferase family 10, C-terminal domain"/>
    <property type="match status" value="1"/>
</dbReference>
<dbReference type="Proteomes" id="UP000297703">
    <property type="component" value="Unassembled WGS sequence"/>
</dbReference>
<evidence type="ECO:0000256" key="1">
    <source>
        <dbReference type="ARBA" id="ARBA00004323"/>
    </source>
</evidence>
<dbReference type="SUPFAM" id="SSF53756">
    <property type="entry name" value="UDP-Glycosyltransferase/glycogen phosphorylase"/>
    <property type="match status" value="1"/>
</dbReference>
<keyword evidence="23" id="KW-1185">Reference proteome</keyword>
<dbReference type="Pfam" id="PF17039">
    <property type="entry name" value="Glyco_tran_10_N"/>
    <property type="match status" value="1"/>
</dbReference>
<comment type="catalytic activity">
    <reaction evidence="16">
        <text>an N-acetyl-alpha-neuraminyl-(2-&gt;3)-beta-D-galactosyl-(1-&gt;4)-N-acetyl-beta-D-glucosaminyl derivative + GDP-beta-L-fucose = an alpha-Neu5Ac-(2-&gt;3)-beta-D-Gal-(1-&gt;4)-[alpha-L-Fuc-(1-&gt;3)]-beta-D-GlcNAc derivative + GDP + H(+)</text>
        <dbReference type="Rhea" id="RHEA:56076"/>
        <dbReference type="ChEBI" id="CHEBI:15378"/>
        <dbReference type="ChEBI" id="CHEBI:57273"/>
        <dbReference type="ChEBI" id="CHEBI:58189"/>
        <dbReference type="ChEBI" id="CHEBI:136545"/>
        <dbReference type="ChEBI" id="CHEBI:139509"/>
    </reaction>
    <physiologicalReaction direction="left-to-right" evidence="16">
        <dbReference type="Rhea" id="RHEA:56077"/>
    </physiologicalReaction>
</comment>
<dbReference type="GO" id="GO:0017083">
    <property type="term" value="F:4-galactosyl-N-acetylglucosaminide 3-alpha-L-fucosyltransferase activity"/>
    <property type="evidence" value="ECO:0007669"/>
    <property type="project" value="UniProtKB-EC"/>
</dbReference>
<feature type="domain" description="Fucosyltransferase C-terminal" evidence="20">
    <location>
        <begin position="326"/>
        <end position="500"/>
    </location>
</feature>
<evidence type="ECO:0000313" key="23">
    <source>
        <dbReference type="Proteomes" id="UP000297703"/>
    </source>
</evidence>
<evidence type="ECO:0000256" key="4">
    <source>
        <dbReference type="ARBA" id="ARBA00022676"/>
    </source>
</evidence>
<evidence type="ECO:0000256" key="13">
    <source>
        <dbReference type="ARBA" id="ARBA00029329"/>
    </source>
</evidence>
<dbReference type="AlphaFoldDB" id="A0A4D9E1P6"/>
<comment type="similarity">
    <text evidence="3 18">Belongs to the glycosyltransferase 10 family.</text>
</comment>
<evidence type="ECO:0000256" key="7">
    <source>
        <dbReference type="ARBA" id="ARBA00022968"/>
    </source>
</evidence>
<dbReference type="InterPro" id="IPR055270">
    <property type="entry name" value="Glyco_tran_10_C"/>
</dbReference>
<keyword evidence="9 18" id="KW-0333">Golgi apparatus</keyword>
<comment type="pathway">
    <text evidence="2">Protein modification; protein glycosylation.</text>
</comment>
<evidence type="ECO:0000256" key="12">
    <source>
        <dbReference type="ARBA" id="ARBA00023198"/>
    </source>
</evidence>
<name>A0A4D9E1P6_9SAUR</name>
<comment type="catalytic activity">
    <reaction evidence="14">
        <text>an alpha-Neu5Ac-(2-&gt;3)-beta-D-Gal-(1-&gt;4)-beta-D-GlcNAc6S derivative + GDP-beta-L-fucose = an alpha-Neu5Ac-(2-&gt;3)-beta-D-Gal-(1-&gt;4)-[alpha-L-Fuc-(1-&gt;3)]-beta-D-GlcNAc6S derivative + GDP + H(+)</text>
        <dbReference type="Rhea" id="RHEA:62004"/>
        <dbReference type="ChEBI" id="CHEBI:15378"/>
        <dbReference type="ChEBI" id="CHEBI:57273"/>
        <dbReference type="ChEBI" id="CHEBI:58189"/>
        <dbReference type="ChEBI" id="CHEBI:145344"/>
        <dbReference type="ChEBI" id="CHEBI:145345"/>
    </reaction>
    <physiologicalReaction direction="left-to-right" evidence="14">
        <dbReference type="Rhea" id="RHEA:62005"/>
    </physiologicalReaction>
</comment>
<evidence type="ECO:0000256" key="8">
    <source>
        <dbReference type="ARBA" id="ARBA00022989"/>
    </source>
</evidence>
<comment type="catalytic activity">
    <reaction evidence="15">
        <text>an alpha-Neu5Ac-(2-&gt;3)-beta-D-Gal-(1-&gt;4)-beta-D-GlcNAc-(1-&gt;3)-beta-D-Gal-(1-&gt;4)-beta-D-GlcNAc derivative + GDP-beta-L-fucose = an alpha-Neu5Ac-(2-&gt;3)-beta-D-Gal-(1-&gt;4)-beta-D-GlcNAc-(1-&gt;3)-beta-D-Gal-(1-&gt;4)-[alpha-L-Fuc-(1-&gt;3)]-beta-D-GlcNAc derivative + GDP + H(+)</text>
        <dbReference type="Rhea" id="RHEA:68044"/>
        <dbReference type="ChEBI" id="CHEBI:15378"/>
        <dbReference type="ChEBI" id="CHEBI:57273"/>
        <dbReference type="ChEBI" id="CHEBI:58189"/>
        <dbReference type="ChEBI" id="CHEBI:145343"/>
        <dbReference type="ChEBI" id="CHEBI:176900"/>
    </reaction>
    <physiologicalReaction direction="left-to-right" evidence="15">
        <dbReference type="Rhea" id="RHEA:68045"/>
    </physiologicalReaction>
</comment>
<evidence type="ECO:0000256" key="18">
    <source>
        <dbReference type="RuleBase" id="RU003832"/>
    </source>
</evidence>
<dbReference type="GO" id="GO:0032580">
    <property type="term" value="C:Golgi cisterna membrane"/>
    <property type="evidence" value="ECO:0007669"/>
    <property type="project" value="UniProtKB-SubCell"/>
</dbReference>